<gene>
    <name evidence="1" type="ORF">CTI12_AA331500</name>
</gene>
<evidence type="ECO:0000313" key="2">
    <source>
        <dbReference type="Proteomes" id="UP000245207"/>
    </source>
</evidence>
<comment type="caution">
    <text evidence="1">The sequence shown here is derived from an EMBL/GenBank/DDBJ whole genome shotgun (WGS) entry which is preliminary data.</text>
</comment>
<accession>A0A2U1MX99</accession>
<protein>
    <submittedName>
        <fullName evidence="1">Uncharacterized protein</fullName>
    </submittedName>
</protein>
<evidence type="ECO:0000313" key="1">
    <source>
        <dbReference type="EMBL" id="PWA65882.1"/>
    </source>
</evidence>
<dbReference type="Proteomes" id="UP000245207">
    <property type="component" value="Unassembled WGS sequence"/>
</dbReference>
<name>A0A2U1MX99_ARTAN</name>
<proteinExistence type="predicted"/>
<organism evidence="1 2">
    <name type="scientific">Artemisia annua</name>
    <name type="common">Sweet wormwood</name>
    <dbReference type="NCBI Taxonomy" id="35608"/>
    <lineage>
        <taxon>Eukaryota</taxon>
        <taxon>Viridiplantae</taxon>
        <taxon>Streptophyta</taxon>
        <taxon>Embryophyta</taxon>
        <taxon>Tracheophyta</taxon>
        <taxon>Spermatophyta</taxon>
        <taxon>Magnoliopsida</taxon>
        <taxon>eudicotyledons</taxon>
        <taxon>Gunneridae</taxon>
        <taxon>Pentapetalae</taxon>
        <taxon>asterids</taxon>
        <taxon>campanulids</taxon>
        <taxon>Asterales</taxon>
        <taxon>Asteraceae</taxon>
        <taxon>Asteroideae</taxon>
        <taxon>Anthemideae</taxon>
        <taxon>Artemisiinae</taxon>
        <taxon>Artemisia</taxon>
    </lineage>
</organism>
<dbReference type="EMBL" id="PKPP01004141">
    <property type="protein sequence ID" value="PWA65882.1"/>
    <property type="molecule type" value="Genomic_DNA"/>
</dbReference>
<dbReference type="AlphaFoldDB" id="A0A2U1MX99"/>
<reference evidence="1 2" key="1">
    <citation type="journal article" date="2018" name="Mol. Plant">
        <title>The genome of Artemisia annua provides insight into the evolution of Asteraceae family and artemisinin biosynthesis.</title>
        <authorList>
            <person name="Shen Q."/>
            <person name="Zhang L."/>
            <person name="Liao Z."/>
            <person name="Wang S."/>
            <person name="Yan T."/>
            <person name="Shi P."/>
            <person name="Liu M."/>
            <person name="Fu X."/>
            <person name="Pan Q."/>
            <person name="Wang Y."/>
            <person name="Lv Z."/>
            <person name="Lu X."/>
            <person name="Zhang F."/>
            <person name="Jiang W."/>
            <person name="Ma Y."/>
            <person name="Chen M."/>
            <person name="Hao X."/>
            <person name="Li L."/>
            <person name="Tang Y."/>
            <person name="Lv G."/>
            <person name="Zhou Y."/>
            <person name="Sun X."/>
            <person name="Brodelius P.E."/>
            <person name="Rose J.K.C."/>
            <person name="Tang K."/>
        </authorList>
    </citation>
    <scope>NUCLEOTIDE SEQUENCE [LARGE SCALE GENOMIC DNA]</scope>
    <source>
        <strain evidence="2">cv. Huhao1</strain>
        <tissue evidence="1">Leaf</tissue>
    </source>
</reference>
<keyword evidence="2" id="KW-1185">Reference proteome</keyword>
<sequence>MIREREGNLQSTEVLFQVAGKSPEIARNRKENPHEVTARDDTVAAPMGVGQRWFWSWDYGCAFGSV</sequence>